<keyword evidence="2" id="KW-1185">Reference proteome</keyword>
<keyword evidence="1" id="KW-0812">Transmembrane</keyword>
<evidence type="ECO:0000256" key="1">
    <source>
        <dbReference type="SAM" id="Phobius"/>
    </source>
</evidence>
<proteinExistence type="predicted"/>
<feature type="transmembrane region" description="Helical" evidence="1">
    <location>
        <begin position="62"/>
        <end position="82"/>
    </location>
</feature>
<sequence length="104" mass="12523">MPKISYIQVLIFTLITAKLPNYFVEKYNWTIILYIFSLQFIVNTFTVCVKIMLLYVQPFDKLVIFHFSLIIMTEYKPSYLGLNKYLRPKTKLKVLDLFEKLRNE</sequence>
<reference evidence="3" key="1">
    <citation type="submission" date="2016-11" db="UniProtKB">
        <authorList>
            <consortium name="WormBaseParasite"/>
        </authorList>
    </citation>
    <scope>IDENTIFICATION</scope>
</reference>
<protein>
    <submittedName>
        <fullName evidence="3">7TM_GPCR_Srx domain-containing protein</fullName>
    </submittedName>
</protein>
<name>A0A1I7WCI5_HETBA</name>
<organism evidence="2 3">
    <name type="scientific">Heterorhabditis bacteriophora</name>
    <name type="common">Entomopathogenic nematode worm</name>
    <dbReference type="NCBI Taxonomy" id="37862"/>
    <lineage>
        <taxon>Eukaryota</taxon>
        <taxon>Metazoa</taxon>
        <taxon>Ecdysozoa</taxon>
        <taxon>Nematoda</taxon>
        <taxon>Chromadorea</taxon>
        <taxon>Rhabditida</taxon>
        <taxon>Rhabditina</taxon>
        <taxon>Rhabditomorpha</taxon>
        <taxon>Strongyloidea</taxon>
        <taxon>Heterorhabditidae</taxon>
        <taxon>Heterorhabditis</taxon>
    </lineage>
</organism>
<evidence type="ECO:0000313" key="2">
    <source>
        <dbReference type="Proteomes" id="UP000095283"/>
    </source>
</evidence>
<keyword evidence="1" id="KW-0472">Membrane</keyword>
<feature type="transmembrane region" description="Helical" evidence="1">
    <location>
        <begin position="31"/>
        <end position="56"/>
    </location>
</feature>
<dbReference type="WBParaSite" id="Hba_02391">
    <property type="protein sequence ID" value="Hba_02391"/>
    <property type="gene ID" value="Hba_02391"/>
</dbReference>
<evidence type="ECO:0000313" key="3">
    <source>
        <dbReference type="WBParaSite" id="Hba_02391"/>
    </source>
</evidence>
<keyword evidence="1" id="KW-1133">Transmembrane helix</keyword>
<accession>A0A1I7WCI5</accession>
<dbReference type="AlphaFoldDB" id="A0A1I7WCI5"/>
<dbReference type="Proteomes" id="UP000095283">
    <property type="component" value="Unplaced"/>
</dbReference>
<feature type="transmembrane region" description="Helical" evidence="1">
    <location>
        <begin position="6"/>
        <end position="24"/>
    </location>
</feature>